<protein>
    <recommendedName>
        <fullName evidence="1">Carbohydrate kinase PfkB domain-containing protein</fullName>
    </recommendedName>
</protein>
<dbReference type="SUPFAM" id="SSF53613">
    <property type="entry name" value="Ribokinase-like"/>
    <property type="match status" value="1"/>
</dbReference>
<dbReference type="InterPro" id="IPR011611">
    <property type="entry name" value="PfkB_dom"/>
</dbReference>
<dbReference type="EMBL" id="VSSQ01030110">
    <property type="protein sequence ID" value="MPM80507.1"/>
    <property type="molecule type" value="Genomic_DNA"/>
</dbReference>
<organism evidence="2">
    <name type="scientific">bioreactor metagenome</name>
    <dbReference type="NCBI Taxonomy" id="1076179"/>
    <lineage>
        <taxon>unclassified sequences</taxon>
        <taxon>metagenomes</taxon>
        <taxon>ecological metagenomes</taxon>
    </lineage>
</organism>
<dbReference type="Pfam" id="PF00294">
    <property type="entry name" value="PfkB"/>
    <property type="match status" value="1"/>
</dbReference>
<proteinExistence type="predicted"/>
<evidence type="ECO:0000259" key="1">
    <source>
        <dbReference type="Pfam" id="PF00294"/>
    </source>
</evidence>
<accession>A0A645CUA2</accession>
<name>A0A645CUA2_9ZZZZ</name>
<dbReference type="Gene3D" id="3.40.1190.20">
    <property type="match status" value="1"/>
</dbReference>
<reference evidence="2" key="1">
    <citation type="submission" date="2019-08" db="EMBL/GenBank/DDBJ databases">
        <authorList>
            <person name="Kucharzyk K."/>
            <person name="Murdoch R.W."/>
            <person name="Higgins S."/>
            <person name="Loffler F."/>
        </authorList>
    </citation>
    <scope>NUCLEOTIDE SEQUENCE</scope>
</reference>
<dbReference type="AlphaFoldDB" id="A0A645CUA2"/>
<comment type="caution">
    <text evidence="2">The sequence shown here is derived from an EMBL/GenBank/DDBJ whole genome shotgun (WGS) entry which is preliminary data.</text>
</comment>
<dbReference type="InterPro" id="IPR029056">
    <property type="entry name" value="Ribokinase-like"/>
</dbReference>
<feature type="domain" description="Carbohydrate kinase PfkB" evidence="1">
    <location>
        <begin position="15"/>
        <end position="98"/>
    </location>
</feature>
<sequence length="107" mass="11674">MLVDLSSKHSQFWDQLHKLKSPLIAVTNGREGAHILINDKQYYSPILNTHAVDETGAGDSFGSGFVAGLIYSQDPKDALFWGIKNSASVVSFLGAKTGLLTLKQIKR</sequence>
<evidence type="ECO:0000313" key="2">
    <source>
        <dbReference type="EMBL" id="MPM80507.1"/>
    </source>
</evidence>
<gene>
    <name evidence="2" type="ORF">SDC9_127554</name>
</gene>